<keyword evidence="7" id="KW-1185">Reference proteome</keyword>
<feature type="transmembrane region" description="Helical" evidence="4">
    <location>
        <begin position="211"/>
        <end position="232"/>
    </location>
</feature>
<sequence length="499" mass="56423">MKGVLNLIALLRNDRIKLISFSLFFGWLLAVPFEGQVLYRLLELSDIEGSMHTVIAVFAHFLGLIVSGFLINRQYVAKMTMVIATVICILGSLVFFLSFSMLWNLALINVAFFSGMFVACWGWFFKYYTRPGQRLAIAAEVLIWSNVMMIFINVIANNVSAVLALSVAIVGLLMALLVTFSLDDQERSSEKVNIDFDNINQNKSTIGLKPIVILGLFIFIITINSGLMYQVVNPAFSHFTLLTSYFWALPYILVILIIRNIAPKTNMAYILYVALAMLGISYILFMVLDISIASYLLINTFMLGAFGVFDLFWWSILGKFLEHYKNPIKVWGIGLSMNVLGILIGGYVGAVYVGEGEYIHASIVALAVICTAILILPILNNQLANTLKGHVFLYDFAPDREMAKEIALTKEMALTNEKEILQESNMLDFKQDYKLTDREMEITELLVRGYTYKAIAKTLFISENTMKYHAKNIYQKLNVKSKMELIRLLSRNSNSENKQ</sequence>
<dbReference type="SUPFAM" id="SSF46894">
    <property type="entry name" value="C-terminal effector domain of the bipartite response regulators"/>
    <property type="match status" value="1"/>
</dbReference>
<dbReference type="PROSITE" id="PS50043">
    <property type="entry name" value="HTH_LUXR_2"/>
    <property type="match status" value="1"/>
</dbReference>
<dbReference type="SMART" id="SM00421">
    <property type="entry name" value="HTH_LUXR"/>
    <property type="match status" value="1"/>
</dbReference>
<dbReference type="PRINTS" id="PR00038">
    <property type="entry name" value="HTHLUXR"/>
</dbReference>
<feature type="transmembrane region" description="Helical" evidence="4">
    <location>
        <begin position="269"/>
        <end position="288"/>
    </location>
</feature>
<dbReference type="STRING" id="766136.BHF68_04000"/>
<gene>
    <name evidence="6" type="ORF">BHF68_04000</name>
</gene>
<feature type="transmembrane region" description="Helical" evidence="4">
    <location>
        <begin position="294"/>
        <end position="316"/>
    </location>
</feature>
<organism evidence="6 7">
    <name type="scientific">Desulfuribacillus alkaliarsenatis</name>
    <dbReference type="NCBI Taxonomy" id="766136"/>
    <lineage>
        <taxon>Bacteria</taxon>
        <taxon>Bacillati</taxon>
        <taxon>Bacillota</taxon>
        <taxon>Desulfuribacillia</taxon>
        <taxon>Desulfuribacillales</taxon>
        <taxon>Desulfuribacillaceae</taxon>
        <taxon>Desulfuribacillus</taxon>
    </lineage>
</organism>
<feature type="transmembrane region" description="Helical" evidence="4">
    <location>
        <begin position="162"/>
        <end position="182"/>
    </location>
</feature>
<evidence type="ECO:0000259" key="5">
    <source>
        <dbReference type="PROSITE" id="PS50043"/>
    </source>
</evidence>
<reference evidence="6 7" key="1">
    <citation type="submission" date="2016-09" db="EMBL/GenBank/DDBJ databases">
        <title>Draft genome sequence for the type strain of Desulfuribacillus alkaliarsenatis AHT28, an obligately anaerobic, sulfidogenic bacterium isolated from Russian soda lake sediments.</title>
        <authorList>
            <person name="Abin C.A."/>
            <person name="Hollibaugh J.T."/>
        </authorList>
    </citation>
    <scope>NUCLEOTIDE SEQUENCE [LARGE SCALE GENOMIC DNA]</scope>
    <source>
        <strain evidence="6 7">AHT28</strain>
    </source>
</reference>
<accession>A0A1E5G3Y3</accession>
<dbReference type="GO" id="GO:0006355">
    <property type="term" value="P:regulation of DNA-templated transcription"/>
    <property type="evidence" value="ECO:0007669"/>
    <property type="project" value="InterPro"/>
</dbReference>
<evidence type="ECO:0000256" key="1">
    <source>
        <dbReference type="ARBA" id="ARBA00023015"/>
    </source>
</evidence>
<feature type="transmembrane region" description="Helical" evidence="4">
    <location>
        <begin position="105"/>
        <end position="125"/>
    </location>
</feature>
<keyword evidence="4" id="KW-0812">Transmembrane</keyword>
<dbReference type="AlphaFoldDB" id="A0A1E5G3Y3"/>
<dbReference type="InterPro" id="IPR000792">
    <property type="entry name" value="Tscrpt_reg_LuxR_C"/>
</dbReference>
<feature type="transmembrane region" description="Helical" evidence="4">
    <location>
        <begin position="328"/>
        <end position="352"/>
    </location>
</feature>
<dbReference type="GO" id="GO:0003677">
    <property type="term" value="F:DNA binding"/>
    <property type="evidence" value="ECO:0007669"/>
    <property type="project" value="UniProtKB-KW"/>
</dbReference>
<comment type="caution">
    <text evidence="6">The sequence shown here is derived from an EMBL/GenBank/DDBJ whole genome shotgun (WGS) entry which is preliminary data.</text>
</comment>
<proteinExistence type="predicted"/>
<dbReference type="InterPro" id="IPR036259">
    <property type="entry name" value="MFS_trans_sf"/>
</dbReference>
<evidence type="ECO:0000256" key="2">
    <source>
        <dbReference type="ARBA" id="ARBA00023125"/>
    </source>
</evidence>
<feature type="domain" description="HTH luxR-type" evidence="5">
    <location>
        <begin position="428"/>
        <end position="493"/>
    </location>
</feature>
<protein>
    <recommendedName>
        <fullName evidence="5">HTH luxR-type domain-containing protein</fullName>
    </recommendedName>
</protein>
<dbReference type="OrthoDB" id="2612750at2"/>
<feature type="transmembrane region" description="Helical" evidence="4">
    <location>
        <begin position="21"/>
        <end position="39"/>
    </location>
</feature>
<dbReference type="Gene3D" id="1.20.1250.20">
    <property type="entry name" value="MFS general substrate transporter like domains"/>
    <property type="match status" value="1"/>
</dbReference>
<dbReference type="Gene3D" id="1.10.10.10">
    <property type="entry name" value="Winged helix-like DNA-binding domain superfamily/Winged helix DNA-binding domain"/>
    <property type="match status" value="1"/>
</dbReference>
<feature type="transmembrane region" description="Helical" evidence="4">
    <location>
        <begin position="358"/>
        <end position="379"/>
    </location>
</feature>
<dbReference type="EMBL" id="MIJE01000011">
    <property type="protein sequence ID" value="OEF97379.1"/>
    <property type="molecule type" value="Genomic_DNA"/>
</dbReference>
<keyword evidence="2" id="KW-0238">DNA-binding</keyword>
<keyword evidence="3" id="KW-0804">Transcription</keyword>
<dbReference type="SUPFAM" id="SSF103473">
    <property type="entry name" value="MFS general substrate transporter"/>
    <property type="match status" value="1"/>
</dbReference>
<dbReference type="Proteomes" id="UP000094296">
    <property type="component" value="Unassembled WGS sequence"/>
</dbReference>
<feature type="transmembrane region" description="Helical" evidence="4">
    <location>
        <begin position="244"/>
        <end position="262"/>
    </location>
</feature>
<feature type="transmembrane region" description="Helical" evidence="4">
    <location>
        <begin position="137"/>
        <end position="156"/>
    </location>
</feature>
<dbReference type="PROSITE" id="PS00622">
    <property type="entry name" value="HTH_LUXR_1"/>
    <property type="match status" value="1"/>
</dbReference>
<evidence type="ECO:0000256" key="3">
    <source>
        <dbReference type="ARBA" id="ARBA00023163"/>
    </source>
</evidence>
<dbReference type="Pfam" id="PF00196">
    <property type="entry name" value="GerE"/>
    <property type="match status" value="1"/>
</dbReference>
<dbReference type="CDD" id="cd06170">
    <property type="entry name" value="LuxR_C_like"/>
    <property type="match status" value="1"/>
</dbReference>
<evidence type="ECO:0000256" key="4">
    <source>
        <dbReference type="SAM" id="Phobius"/>
    </source>
</evidence>
<keyword evidence="4" id="KW-1133">Transmembrane helix</keyword>
<evidence type="ECO:0000313" key="6">
    <source>
        <dbReference type="EMBL" id="OEF97379.1"/>
    </source>
</evidence>
<evidence type="ECO:0000313" key="7">
    <source>
        <dbReference type="Proteomes" id="UP000094296"/>
    </source>
</evidence>
<dbReference type="PANTHER" id="PTHR44688:SF16">
    <property type="entry name" value="DNA-BINDING TRANSCRIPTIONAL ACTIVATOR DEVR_DOSR"/>
    <property type="match status" value="1"/>
</dbReference>
<dbReference type="PANTHER" id="PTHR44688">
    <property type="entry name" value="DNA-BINDING TRANSCRIPTIONAL ACTIVATOR DEVR_DOSR"/>
    <property type="match status" value="1"/>
</dbReference>
<dbReference type="InterPro" id="IPR016032">
    <property type="entry name" value="Sig_transdc_resp-reg_C-effctor"/>
</dbReference>
<keyword evidence="4" id="KW-0472">Membrane</keyword>
<feature type="transmembrane region" description="Helical" evidence="4">
    <location>
        <begin position="79"/>
        <end position="99"/>
    </location>
</feature>
<feature type="transmembrane region" description="Helical" evidence="4">
    <location>
        <begin position="51"/>
        <end position="72"/>
    </location>
</feature>
<name>A0A1E5G3Y3_9FIRM</name>
<dbReference type="InterPro" id="IPR036388">
    <property type="entry name" value="WH-like_DNA-bd_sf"/>
</dbReference>
<keyword evidence="1" id="KW-0805">Transcription regulation</keyword>